<proteinExistence type="predicted"/>
<dbReference type="RefSeq" id="WP_175370293.1">
    <property type="nucleotide sequence ID" value="NZ_JABWCS010000190.1"/>
</dbReference>
<organism evidence="1 2">
    <name type="scientific">Paenibacillus agri</name>
    <dbReference type="NCBI Taxonomy" id="2744309"/>
    <lineage>
        <taxon>Bacteria</taxon>
        <taxon>Bacillati</taxon>
        <taxon>Bacillota</taxon>
        <taxon>Bacilli</taxon>
        <taxon>Bacillales</taxon>
        <taxon>Paenibacillaceae</taxon>
        <taxon>Paenibacillus</taxon>
    </lineage>
</organism>
<dbReference type="Pfam" id="PF13692">
    <property type="entry name" value="Glyco_trans_1_4"/>
    <property type="match status" value="1"/>
</dbReference>
<dbReference type="Gene3D" id="3.40.50.2000">
    <property type="entry name" value="Glycogen Phosphorylase B"/>
    <property type="match status" value="2"/>
</dbReference>
<dbReference type="SUPFAM" id="SSF53756">
    <property type="entry name" value="UDP-Glycosyltransferase/glycogen phosphorylase"/>
    <property type="match status" value="1"/>
</dbReference>
<comment type="caution">
    <text evidence="1">The sequence shown here is derived from an EMBL/GenBank/DDBJ whole genome shotgun (WGS) entry which is preliminary data.</text>
</comment>
<dbReference type="PANTHER" id="PTHR12526">
    <property type="entry name" value="GLYCOSYLTRANSFERASE"/>
    <property type="match status" value="1"/>
</dbReference>
<sequence>MKKILYISLLDWYFTKQRPQHIAELLSEKNEVRYLCRASWRTKHIKKHDQNEEIHNYFDISDTLHIERIKYLPLNKYRAISVINDFFYKLAVENNIKKYQPDILWLTHPDHYNLIPQNFQGKIIYDCMDNYSQFYRDNDKKTRINQQEKKLVNKSDLVITSSYGLKEKISLISVKTQVETIKNAADFTYFYNYFASSSLKEKPVELNKGKKIVGYFGGISNWFDIDTLVYTAQKHKECDFVIIGPLSDVNIVAKASNIENIIFIGPKIYNELAKYLYHFDVCIMPFVVNELIKDVNPIKLYEYLSMGKPVVVPQYDEILEFQEYVYFAQNQEDFSKKLQEALEENNSQFYEKRIEFAKKNTWRSRIDEINKFIN</sequence>
<gene>
    <name evidence="1" type="ORF">HPT30_04550</name>
</gene>
<evidence type="ECO:0000313" key="1">
    <source>
        <dbReference type="EMBL" id="NUU59623.1"/>
    </source>
</evidence>
<evidence type="ECO:0000313" key="2">
    <source>
        <dbReference type="Proteomes" id="UP000564806"/>
    </source>
</evidence>
<dbReference type="EMBL" id="JABWCS010000190">
    <property type="protein sequence ID" value="NUU59623.1"/>
    <property type="molecule type" value="Genomic_DNA"/>
</dbReference>
<accession>A0A850EEC1</accession>
<dbReference type="GO" id="GO:0016740">
    <property type="term" value="F:transferase activity"/>
    <property type="evidence" value="ECO:0007669"/>
    <property type="project" value="UniProtKB-KW"/>
</dbReference>
<dbReference type="PANTHER" id="PTHR12526:SF630">
    <property type="entry name" value="GLYCOSYLTRANSFERASE"/>
    <property type="match status" value="1"/>
</dbReference>
<protein>
    <submittedName>
        <fullName evidence="1">Glycosyltransferase</fullName>
    </submittedName>
</protein>
<name>A0A850EEC1_9BACL</name>
<dbReference type="AlphaFoldDB" id="A0A850EEC1"/>
<keyword evidence="2" id="KW-1185">Reference proteome</keyword>
<dbReference type="Proteomes" id="UP000564806">
    <property type="component" value="Unassembled WGS sequence"/>
</dbReference>
<reference evidence="1" key="1">
    <citation type="submission" date="2020-06" db="EMBL/GenBank/DDBJ databases">
        <title>Paenibacillus sp. nov., isolated from soil.</title>
        <authorList>
            <person name="Seo Y.L."/>
        </authorList>
    </citation>
    <scope>NUCLEOTIDE SEQUENCE [LARGE SCALE GENOMIC DNA]</scope>
    <source>
        <strain evidence="1">JW14</strain>
    </source>
</reference>
<keyword evidence="1" id="KW-0808">Transferase</keyword>